<gene>
    <name evidence="3" type="ORF">HU200_011489</name>
</gene>
<keyword evidence="4" id="KW-1185">Reference proteome</keyword>
<dbReference type="Pfam" id="PF12937">
    <property type="entry name" value="F-box-like"/>
    <property type="match status" value="1"/>
</dbReference>
<evidence type="ECO:0000313" key="3">
    <source>
        <dbReference type="EMBL" id="KAF8754407.1"/>
    </source>
</evidence>
<accession>A0A835FFR1</accession>
<feature type="domain" description="F-box" evidence="2">
    <location>
        <begin position="26"/>
        <end position="66"/>
    </location>
</feature>
<dbReference type="InterPro" id="IPR001810">
    <property type="entry name" value="F-box_dom"/>
</dbReference>
<dbReference type="OrthoDB" id="674561at2759"/>
<dbReference type="Proteomes" id="UP000636709">
    <property type="component" value="Unassembled WGS sequence"/>
</dbReference>
<dbReference type="AlphaFoldDB" id="A0A835FFR1"/>
<sequence length="467" mass="53316">MGKATRRHKAKNKRRYEPPAQPTSVHDLPDDVLVRVLLSLASPLHLVRAAATCIRWRLALADTGFLAQFISLHGAPSVAGHYYVTETLPPSSTDQWHRPPEMKKTTFVPVSPAVIDVAHFSLDFLYVPPEADRPRRTYYYYSSPRRSRIRHNRCREIIDSRGSLLLLTNEPWREHIDRRRWSPDFIVCEPVSQRYQGILRPVDLSHLPMLGAFLLDGGGRGGNTMSNFRVLSVFYEHDRPRYQFGTPRACVFTPGSDGGWHTCWLTMEGDVEVPLMETMDPLSWAIWRNGLLGNRGRHHARPRREHVKILCPHLPGADAGDDRRTSFRVIGGAVAGEDGVRVVRVHGEDLEVFGQLPDSGEWVMEKSVGLRDAMARLPGWDWDCQFRWFPVRIVTAGNTFVVLTPAEKTWLFSLELETMEVEQEHERNRHVGTSYPCALPWPPVLRACVHRGQDNAVGTRRLQRRRG</sequence>
<comment type="caution">
    <text evidence="3">The sequence shown here is derived from an EMBL/GenBank/DDBJ whole genome shotgun (WGS) entry which is preliminary data.</text>
</comment>
<evidence type="ECO:0000313" key="4">
    <source>
        <dbReference type="Proteomes" id="UP000636709"/>
    </source>
</evidence>
<reference evidence="3" key="1">
    <citation type="submission" date="2020-07" db="EMBL/GenBank/DDBJ databases">
        <title>Genome sequence and genetic diversity analysis of an under-domesticated orphan crop, white fonio (Digitaria exilis).</title>
        <authorList>
            <person name="Bennetzen J.L."/>
            <person name="Chen S."/>
            <person name="Ma X."/>
            <person name="Wang X."/>
            <person name="Yssel A.E.J."/>
            <person name="Chaluvadi S.R."/>
            <person name="Johnson M."/>
            <person name="Gangashetty P."/>
            <person name="Hamidou F."/>
            <person name="Sanogo M.D."/>
            <person name="Zwaenepoel A."/>
            <person name="Wallace J."/>
            <person name="Van De Peer Y."/>
            <person name="Van Deynze A."/>
        </authorList>
    </citation>
    <scope>NUCLEOTIDE SEQUENCE</scope>
    <source>
        <tissue evidence="3">Leaves</tissue>
    </source>
</reference>
<dbReference type="PANTHER" id="PTHR33207">
    <property type="entry name" value="F-BOX DOMAIN CONTAINING PROTEIN-RELATED"/>
    <property type="match status" value="1"/>
</dbReference>
<dbReference type="InterPro" id="IPR036047">
    <property type="entry name" value="F-box-like_dom_sf"/>
</dbReference>
<dbReference type="EMBL" id="JACEFO010000866">
    <property type="protein sequence ID" value="KAF8754407.1"/>
    <property type="molecule type" value="Genomic_DNA"/>
</dbReference>
<evidence type="ECO:0000259" key="2">
    <source>
        <dbReference type="Pfam" id="PF12937"/>
    </source>
</evidence>
<dbReference type="SUPFAM" id="SSF81383">
    <property type="entry name" value="F-box domain"/>
    <property type="match status" value="1"/>
</dbReference>
<name>A0A835FFR1_9POAL</name>
<evidence type="ECO:0000256" key="1">
    <source>
        <dbReference type="SAM" id="MobiDB-lite"/>
    </source>
</evidence>
<protein>
    <recommendedName>
        <fullName evidence="2">F-box domain-containing protein</fullName>
    </recommendedName>
</protein>
<organism evidence="3 4">
    <name type="scientific">Digitaria exilis</name>
    <dbReference type="NCBI Taxonomy" id="1010633"/>
    <lineage>
        <taxon>Eukaryota</taxon>
        <taxon>Viridiplantae</taxon>
        <taxon>Streptophyta</taxon>
        <taxon>Embryophyta</taxon>
        <taxon>Tracheophyta</taxon>
        <taxon>Spermatophyta</taxon>
        <taxon>Magnoliopsida</taxon>
        <taxon>Liliopsida</taxon>
        <taxon>Poales</taxon>
        <taxon>Poaceae</taxon>
        <taxon>PACMAD clade</taxon>
        <taxon>Panicoideae</taxon>
        <taxon>Panicodae</taxon>
        <taxon>Paniceae</taxon>
        <taxon>Anthephorinae</taxon>
        <taxon>Digitaria</taxon>
    </lineage>
</organism>
<dbReference type="CDD" id="cd09917">
    <property type="entry name" value="F-box_SF"/>
    <property type="match status" value="1"/>
</dbReference>
<feature type="compositionally biased region" description="Basic residues" evidence="1">
    <location>
        <begin position="1"/>
        <end position="14"/>
    </location>
</feature>
<feature type="region of interest" description="Disordered" evidence="1">
    <location>
        <begin position="1"/>
        <end position="24"/>
    </location>
</feature>
<proteinExistence type="predicted"/>